<feature type="domain" description="Metallo-beta-lactamase" evidence="2">
    <location>
        <begin position="42"/>
        <end position="227"/>
    </location>
</feature>
<organism evidence="3 4">
    <name type="scientific">Aurantiacibacter rhizosphaerae</name>
    <dbReference type="NCBI Taxonomy" id="2691582"/>
    <lineage>
        <taxon>Bacteria</taxon>
        <taxon>Pseudomonadati</taxon>
        <taxon>Pseudomonadota</taxon>
        <taxon>Alphaproteobacteria</taxon>
        <taxon>Sphingomonadales</taxon>
        <taxon>Erythrobacteraceae</taxon>
        <taxon>Aurantiacibacter</taxon>
    </lineage>
</organism>
<dbReference type="PANTHER" id="PTHR42951">
    <property type="entry name" value="METALLO-BETA-LACTAMASE DOMAIN-CONTAINING"/>
    <property type="match status" value="1"/>
</dbReference>
<proteinExistence type="predicted"/>
<reference evidence="3 4" key="2">
    <citation type="submission" date="2020-02" db="EMBL/GenBank/DDBJ databases">
        <title>Erythrobacter dongmakensis sp. nov., isolated from a tidal mudflat.</title>
        <authorList>
            <person name="Kim I.S."/>
        </authorList>
    </citation>
    <scope>NUCLEOTIDE SEQUENCE [LARGE SCALE GENOMIC DNA]</scope>
    <source>
        <strain evidence="3 4">GH3-10</strain>
    </source>
</reference>
<reference evidence="3 4" key="1">
    <citation type="submission" date="2019-12" db="EMBL/GenBank/DDBJ databases">
        <authorList>
            <person name="Lee S.D."/>
        </authorList>
    </citation>
    <scope>NUCLEOTIDE SEQUENCE [LARGE SCALE GENOMIC DNA]</scope>
    <source>
        <strain evidence="3 4">GH3-10</strain>
    </source>
</reference>
<dbReference type="AlphaFoldDB" id="A0A844XCB8"/>
<accession>A0A844XCB8</accession>
<evidence type="ECO:0000313" key="4">
    <source>
        <dbReference type="Proteomes" id="UP000461409"/>
    </source>
</evidence>
<dbReference type="RefSeq" id="WP_160484753.1">
    <property type="nucleotide sequence ID" value="NZ_WUBR01000001.1"/>
</dbReference>
<feature type="chain" id="PRO_5033067607" evidence="1">
    <location>
        <begin position="20"/>
        <end position="298"/>
    </location>
</feature>
<keyword evidence="1" id="KW-0732">Signal</keyword>
<dbReference type="Proteomes" id="UP000461409">
    <property type="component" value="Unassembled WGS sequence"/>
</dbReference>
<gene>
    <name evidence="3" type="ORF">GRF63_04475</name>
</gene>
<dbReference type="CDD" id="cd07739">
    <property type="entry name" value="metallo-hydrolase-like_MBL-fold"/>
    <property type="match status" value="1"/>
</dbReference>
<dbReference type="Gene3D" id="3.60.15.10">
    <property type="entry name" value="Ribonuclease Z/Hydroxyacylglutathione hydrolase-like"/>
    <property type="match status" value="1"/>
</dbReference>
<dbReference type="PANTHER" id="PTHR42951:SF14">
    <property type="entry name" value="METALLO-BETA-LACTAMASE SUPERFAMILY PROTEIN"/>
    <property type="match status" value="1"/>
</dbReference>
<sequence length="298" mass="32677">MITTTIAAALAFSASAAWADDHTQARTPLSYEVIPTSELSLHANMVLVSGETDAVLIDVPFSRADAYRVVAQILDSGKTLKAVLVTHDHPDHFFGLDVLQDAFPDAELLAGQVVVTDMVRTVPIKFERWGPMLGANAPVRPVVPEPVEGDAYMLEGHPLQIIGPMQGDHVRSTVIWDEETRTLVAGDVIYNGMYVWLGEHTPDRYADWIAALDRLEAMKPNRVIAGHTSPGRTNDNAGIKWTRDYIAFMGEAAPRAENSVELQNMVRAQFPGATDVLECFLLCISTQVATGEIEPWDE</sequence>
<dbReference type="SUPFAM" id="SSF56281">
    <property type="entry name" value="Metallo-hydrolase/oxidoreductase"/>
    <property type="match status" value="1"/>
</dbReference>
<feature type="signal peptide" evidence="1">
    <location>
        <begin position="1"/>
        <end position="19"/>
    </location>
</feature>
<evidence type="ECO:0000256" key="1">
    <source>
        <dbReference type="SAM" id="SignalP"/>
    </source>
</evidence>
<dbReference type="GO" id="GO:0016787">
    <property type="term" value="F:hydrolase activity"/>
    <property type="evidence" value="ECO:0007669"/>
    <property type="project" value="UniProtKB-KW"/>
</dbReference>
<name>A0A844XCB8_9SPHN</name>
<protein>
    <submittedName>
        <fullName evidence="3">MBL fold metallo-hydrolase</fullName>
    </submittedName>
</protein>
<comment type="caution">
    <text evidence="3">The sequence shown here is derived from an EMBL/GenBank/DDBJ whole genome shotgun (WGS) entry which is preliminary data.</text>
</comment>
<keyword evidence="4" id="KW-1185">Reference proteome</keyword>
<dbReference type="InterPro" id="IPR001279">
    <property type="entry name" value="Metallo-B-lactamas"/>
</dbReference>
<keyword evidence="3" id="KW-0378">Hydrolase</keyword>
<evidence type="ECO:0000259" key="2">
    <source>
        <dbReference type="SMART" id="SM00849"/>
    </source>
</evidence>
<dbReference type="EMBL" id="WUBR01000001">
    <property type="protein sequence ID" value="MWV27155.1"/>
    <property type="molecule type" value="Genomic_DNA"/>
</dbReference>
<dbReference type="SMART" id="SM00849">
    <property type="entry name" value="Lactamase_B"/>
    <property type="match status" value="1"/>
</dbReference>
<dbReference type="Pfam" id="PF00753">
    <property type="entry name" value="Lactamase_B"/>
    <property type="match status" value="1"/>
</dbReference>
<dbReference type="InterPro" id="IPR036866">
    <property type="entry name" value="RibonucZ/Hydroxyglut_hydro"/>
</dbReference>
<evidence type="ECO:0000313" key="3">
    <source>
        <dbReference type="EMBL" id="MWV27155.1"/>
    </source>
</evidence>
<dbReference type="InterPro" id="IPR050855">
    <property type="entry name" value="NDM-1-like"/>
</dbReference>